<evidence type="ECO:0008006" key="6">
    <source>
        <dbReference type="Google" id="ProtNLM"/>
    </source>
</evidence>
<dbReference type="CDD" id="cd04730">
    <property type="entry name" value="NPD_like"/>
    <property type="match status" value="1"/>
</dbReference>
<keyword evidence="3" id="KW-0560">Oxidoreductase</keyword>
<name>A0A9P8A9L5_MORAP</name>
<keyword evidence="2" id="KW-0288">FMN</keyword>
<keyword evidence="1" id="KW-0285">Flavoprotein</keyword>
<reference evidence="4" key="1">
    <citation type="submission" date="2021-07" db="EMBL/GenBank/DDBJ databases">
        <title>Draft genome of Mortierella alpina, strain LL118, isolated from an aspen leaf litter sample.</title>
        <authorList>
            <person name="Yang S."/>
            <person name="Vinatzer B.A."/>
        </authorList>
    </citation>
    <scope>NUCLEOTIDE SEQUENCE</scope>
    <source>
        <strain evidence="4">LL118</strain>
    </source>
</reference>
<comment type="caution">
    <text evidence="4">The sequence shown here is derived from an EMBL/GenBank/DDBJ whole genome shotgun (WGS) entry which is preliminary data.</text>
</comment>
<dbReference type="Pfam" id="PF03060">
    <property type="entry name" value="NMO"/>
    <property type="match status" value="1"/>
</dbReference>
<evidence type="ECO:0000256" key="1">
    <source>
        <dbReference type="ARBA" id="ARBA00022630"/>
    </source>
</evidence>
<gene>
    <name evidence="4" type="ORF">KVV02_003573</name>
</gene>
<sequence>MVLQTKLTKLVGIKHPIVQGGMQWVGTAELASAVSNAGGLGILTALTQPTPEHLRSEIRRCRTMTNKPFGVNLTLLPAMTPPPYGEYSDVIVQEGIKVVETAGNNRMDYLFKVLHFVTSGEYIRKFKEAGIVVIHKCTSIRHALSAQRLGVDMLSIDGFECAGHPGEDDVTGLILLPLAAKALKVPFIASGGFGDGTGLAAALALGAEGVNMGTRFLCTQESPIHNNIKEQMVQASERDTALIFRTLHNSARVFKNKVAKEVIAIEGKPGGAEFSEVAPLVAGARGKLVYENGDPDHGIWTAGQIVGLIKDIPTCDVLLKRMVKEAEDTIRGRLETMIVSEAKL</sequence>
<evidence type="ECO:0000313" key="5">
    <source>
        <dbReference type="Proteomes" id="UP000717515"/>
    </source>
</evidence>
<dbReference type="Proteomes" id="UP000717515">
    <property type="component" value="Unassembled WGS sequence"/>
</dbReference>
<dbReference type="EMBL" id="JAIFTL010000047">
    <property type="protein sequence ID" value="KAG9325156.1"/>
    <property type="molecule type" value="Genomic_DNA"/>
</dbReference>
<dbReference type="Gene3D" id="3.20.20.70">
    <property type="entry name" value="Aldolase class I"/>
    <property type="match status" value="1"/>
</dbReference>
<dbReference type="PANTHER" id="PTHR32332:SF20">
    <property type="entry name" value="2-NITROPROPANE DIOXYGENASE-LIKE PROTEIN"/>
    <property type="match status" value="1"/>
</dbReference>
<evidence type="ECO:0000256" key="3">
    <source>
        <dbReference type="ARBA" id="ARBA00023002"/>
    </source>
</evidence>
<dbReference type="GO" id="GO:0018580">
    <property type="term" value="F:nitronate monooxygenase activity"/>
    <property type="evidence" value="ECO:0007669"/>
    <property type="project" value="InterPro"/>
</dbReference>
<evidence type="ECO:0000313" key="4">
    <source>
        <dbReference type="EMBL" id="KAG9325156.1"/>
    </source>
</evidence>
<organism evidence="4 5">
    <name type="scientific">Mortierella alpina</name>
    <name type="common">Oleaginous fungus</name>
    <name type="synonym">Mortierella renispora</name>
    <dbReference type="NCBI Taxonomy" id="64518"/>
    <lineage>
        <taxon>Eukaryota</taxon>
        <taxon>Fungi</taxon>
        <taxon>Fungi incertae sedis</taxon>
        <taxon>Mucoromycota</taxon>
        <taxon>Mortierellomycotina</taxon>
        <taxon>Mortierellomycetes</taxon>
        <taxon>Mortierellales</taxon>
        <taxon>Mortierellaceae</taxon>
        <taxon>Mortierella</taxon>
    </lineage>
</organism>
<accession>A0A9P8A9L5</accession>
<dbReference type="PANTHER" id="PTHR32332">
    <property type="entry name" value="2-NITROPROPANE DIOXYGENASE"/>
    <property type="match status" value="1"/>
</dbReference>
<evidence type="ECO:0000256" key="2">
    <source>
        <dbReference type="ARBA" id="ARBA00022643"/>
    </source>
</evidence>
<dbReference type="InterPro" id="IPR004136">
    <property type="entry name" value="NMO"/>
</dbReference>
<proteinExistence type="predicted"/>
<dbReference type="SUPFAM" id="SSF51412">
    <property type="entry name" value="Inosine monophosphate dehydrogenase (IMPDH)"/>
    <property type="match status" value="1"/>
</dbReference>
<dbReference type="InterPro" id="IPR013785">
    <property type="entry name" value="Aldolase_TIM"/>
</dbReference>
<protein>
    <recommendedName>
        <fullName evidence="6">2-nitropropane dioxygenase</fullName>
    </recommendedName>
</protein>
<dbReference type="AlphaFoldDB" id="A0A9P8A9L5"/>